<proteinExistence type="predicted"/>
<keyword evidence="1" id="KW-0812">Transmembrane</keyword>
<dbReference type="EMBL" id="DVFJ01000007">
    <property type="protein sequence ID" value="HIQ71074.1"/>
    <property type="molecule type" value="Genomic_DNA"/>
</dbReference>
<name>A0A9D1CR32_9FIRM</name>
<keyword evidence="1" id="KW-1133">Transmembrane helix</keyword>
<evidence type="ECO:0000256" key="1">
    <source>
        <dbReference type="SAM" id="Phobius"/>
    </source>
</evidence>
<evidence type="ECO:0000313" key="3">
    <source>
        <dbReference type="Proteomes" id="UP000886887"/>
    </source>
</evidence>
<reference evidence="2" key="1">
    <citation type="submission" date="2020-10" db="EMBL/GenBank/DDBJ databases">
        <authorList>
            <person name="Gilroy R."/>
        </authorList>
    </citation>
    <scope>NUCLEOTIDE SEQUENCE</scope>
    <source>
        <strain evidence="2">ChiSxjej2B14-6234</strain>
    </source>
</reference>
<comment type="caution">
    <text evidence="2">The sequence shown here is derived from an EMBL/GenBank/DDBJ whole genome shotgun (WGS) entry which is preliminary data.</text>
</comment>
<dbReference type="InterPro" id="IPR010690">
    <property type="entry name" value="YqfD"/>
</dbReference>
<reference evidence="2" key="2">
    <citation type="journal article" date="2021" name="PeerJ">
        <title>Extensive microbial diversity within the chicken gut microbiome revealed by metagenomics and culture.</title>
        <authorList>
            <person name="Gilroy R."/>
            <person name="Ravi A."/>
            <person name="Getino M."/>
            <person name="Pursley I."/>
            <person name="Horton D.L."/>
            <person name="Alikhan N.F."/>
            <person name="Baker D."/>
            <person name="Gharbi K."/>
            <person name="Hall N."/>
            <person name="Watson M."/>
            <person name="Adriaenssens E.M."/>
            <person name="Foster-Nyarko E."/>
            <person name="Jarju S."/>
            <person name="Secka A."/>
            <person name="Antonio M."/>
            <person name="Oren A."/>
            <person name="Chaudhuri R.R."/>
            <person name="La Ragione R."/>
            <person name="Hildebrand F."/>
            <person name="Pallen M.J."/>
        </authorList>
    </citation>
    <scope>NUCLEOTIDE SEQUENCE</scope>
    <source>
        <strain evidence="2">ChiSxjej2B14-6234</strain>
    </source>
</reference>
<evidence type="ECO:0000313" key="2">
    <source>
        <dbReference type="EMBL" id="HIQ71074.1"/>
    </source>
</evidence>
<dbReference type="Pfam" id="PF06898">
    <property type="entry name" value="YqfD"/>
    <property type="match status" value="1"/>
</dbReference>
<dbReference type="AlphaFoldDB" id="A0A9D1CR32"/>
<gene>
    <name evidence="2" type="ORF">IAB73_02535</name>
</gene>
<keyword evidence="1" id="KW-0472">Membrane</keyword>
<sequence>MKAAGSVRVRVQGLSLEKLLARALEDGIALRNVERESPRAMLLNVRARDYPALQALCGRVGWRMDPVAESASCRAWRMLRRRAMLSAALAVFLLGVWAVNLWVWRVDVRADRATAAAVRTLLEAQSIGVGTRKATVPIESLREELARTLTEAVWVDVRVQGVSLVVECAPARLPVPGEYGGAAQDIVAARDGVVAQLLVYAGTPKVRIGEAVRRGQVLVAGEERTSGGEVKPVAAHAQVMARVWYEGRAVLPAYEERSEPTGRETLVCTLQTPWGGVSWPERPAYAVFDREVTRQPVVGAFLPVTLMQERYVEVRVTRTARDAAALRAEAGAAAEQIALENAPFDAQIVDKWVDYSMIEDEKICAAAVLEAVESIGVAQGADVAAAPEMEDSPIGR</sequence>
<organism evidence="2 3">
    <name type="scientific">Candidatus Onthenecus intestinigallinarum</name>
    <dbReference type="NCBI Taxonomy" id="2840875"/>
    <lineage>
        <taxon>Bacteria</taxon>
        <taxon>Bacillati</taxon>
        <taxon>Bacillota</taxon>
        <taxon>Clostridia</taxon>
        <taxon>Eubacteriales</taxon>
        <taxon>Candidatus Onthenecus</taxon>
    </lineage>
</organism>
<feature type="transmembrane region" description="Helical" evidence="1">
    <location>
        <begin position="84"/>
        <end position="104"/>
    </location>
</feature>
<protein>
    <submittedName>
        <fullName evidence="2">Sporulation protein YqfD</fullName>
    </submittedName>
</protein>
<dbReference type="Proteomes" id="UP000886887">
    <property type="component" value="Unassembled WGS sequence"/>
</dbReference>
<accession>A0A9D1CR32</accession>